<accession>A0A1A9ZTS5</accession>
<evidence type="ECO:0000313" key="2">
    <source>
        <dbReference type="Proteomes" id="UP000092445"/>
    </source>
</evidence>
<dbReference type="EnsemblMetazoa" id="GPAI024688-RA">
    <property type="protein sequence ID" value="GPAI024688-PA"/>
    <property type="gene ID" value="GPAI024688"/>
</dbReference>
<dbReference type="AlphaFoldDB" id="A0A1A9ZTS5"/>
<reference evidence="2" key="1">
    <citation type="submission" date="2014-03" db="EMBL/GenBank/DDBJ databases">
        <authorList>
            <person name="Aksoy S."/>
            <person name="Warren W."/>
            <person name="Wilson R.K."/>
        </authorList>
    </citation>
    <scope>NUCLEOTIDE SEQUENCE [LARGE SCALE GENOMIC DNA]</scope>
    <source>
        <strain evidence="2">IAEA</strain>
    </source>
</reference>
<name>A0A1A9ZTS5_GLOPL</name>
<dbReference type="Proteomes" id="UP000092445">
    <property type="component" value="Unassembled WGS sequence"/>
</dbReference>
<organism evidence="1 2">
    <name type="scientific">Glossina pallidipes</name>
    <name type="common">Tsetse fly</name>
    <dbReference type="NCBI Taxonomy" id="7398"/>
    <lineage>
        <taxon>Eukaryota</taxon>
        <taxon>Metazoa</taxon>
        <taxon>Ecdysozoa</taxon>
        <taxon>Arthropoda</taxon>
        <taxon>Hexapoda</taxon>
        <taxon>Insecta</taxon>
        <taxon>Pterygota</taxon>
        <taxon>Neoptera</taxon>
        <taxon>Endopterygota</taxon>
        <taxon>Diptera</taxon>
        <taxon>Brachycera</taxon>
        <taxon>Muscomorpha</taxon>
        <taxon>Hippoboscoidea</taxon>
        <taxon>Glossinidae</taxon>
        <taxon>Glossina</taxon>
    </lineage>
</organism>
<sequence>MSLHFVTSCIAFAKYSTFLLVTPAIEMRPSRESLPKANSILLAQNSGRPAMGAYSLCNCFSTILASAQRTQGSTQGLPQSSRYAPTPRLRRLGFLSRLNASVTPRIGSGGPISTSSNQALPRLFKPSGAIDCKTRPVGRKFKMLTILVIVHVNGIGIKG</sequence>
<keyword evidence="2" id="KW-1185">Reference proteome</keyword>
<protein>
    <submittedName>
        <fullName evidence="1">Uncharacterized protein</fullName>
    </submittedName>
</protein>
<proteinExistence type="predicted"/>
<dbReference type="VEuPathDB" id="VectorBase:GPAI024688"/>
<reference evidence="1" key="2">
    <citation type="submission" date="2020-05" db="UniProtKB">
        <authorList>
            <consortium name="EnsemblMetazoa"/>
        </authorList>
    </citation>
    <scope>IDENTIFICATION</scope>
    <source>
        <strain evidence="1">IAEA</strain>
    </source>
</reference>
<evidence type="ECO:0000313" key="1">
    <source>
        <dbReference type="EnsemblMetazoa" id="GPAI024688-PA"/>
    </source>
</evidence>